<sequence length="263" mass="29436">MAHTTNYTDSKKHFILVHGASHGAWCWFKIKPLLESSGHKVKVLDLAASGTNLKKIEDVDTLYQYSEPLFEVLESLPPNEKVVLVGHSLGGLNIAFAMEKFPSKIEVGVFLTAFVPDTQHKPSYVLEQYCEGTTASEWLDTSFSQCGNKTSMLFGPNFLSTKLYQLCSIEDLDLVKCLKRPSSLFIENLSQEKNFSKEGYGSVPRAYVVCTEDLAIPLKFQRWMIQNAGIDDVIEINGADHMAMICKPQQLSDSLQQIAAKYK</sequence>
<dbReference type="Pfam" id="PF12697">
    <property type="entry name" value="Abhydrolase_6"/>
    <property type="match status" value="1"/>
</dbReference>
<dbReference type="GO" id="GO:0046593">
    <property type="term" value="F:mandelonitrile lyase activity"/>
    <property type="evidence" value="ECO:0007669"/>
    <property type="project" value="UniProtKB-EC"/>
</dbReference>
<comment type="caution">
    <text evidence="3">The sequence shown here is derived from an EMBL/GenBank/DDBJ whole genome shotgun (WGS) entry which is preliminary data.</text>
</comment>
<dbReference type="InterPro" id="IPR000073">
    <property type="entry name" value="AB_hydrolase_1"/>
</dbReference>
<dbReference type="Proteomes" id="UP001341840">
    <property type="component" value="Unassembled WGS sequence"/>
</dbReference>
<dbReference type="EC" id="4.1.2.10" evidence="3"/>
<dbReference type="Gene3D" id="3.40.50.1820">
    <property type="entry name" value="alpha/beta hydrolase"/>
    <property type="match status" value="1"/>
</dbReference>
<dbReference type="PANTHER" id="PTHR10992:SF1083">
    <property type="entry name" value="METHYLESTERASE 1"/>
    <property type="match status" value="1"/>
</dbReference>
<evidence type="ECO:0000256" key="1">
    <source>
        <dbReference type="ARBA" id="ARBA00022801"/>
    </source>
</evidence>
<dbReference type="EMBL" id="JASCZI010153034">
    <property type="protein sequence ID" value="MED6176991.1"/>
    <property type="molecule type" value="Genomic_DNA"/>
</dbReference>
<dbReference type="PANTHER" id="PTHR10992">
    <property type="entry name" value="METHYLESTERASE FAMILY MEMBER"/>
    <property type="match status" value="1"/>
</dbReference>
<proteinExistence type="predicted"/>
<reference evidence="3 4" key="1">
    <citation type="journal article" date="2023" name="Plants (Basel)">
        <title>Bridging the Gap: Combining Genomics and Transcriptomics Approaches to Understand Stylosanthes scabra, an Orphan Legume from the Brazilian Caatinga.</title>
        <authorList>
            <person name="Ferreira-Neto J.R.C."/>
            <person name="da Silva M.D."/>
            <person name="Binneck E."/>
            <person name="de Melo N.F."/>
            <person name="da Silva R.H."/>
            <person name="de Melo A.L.T.M."/>
            <person name="Pandolfi V."/>
            <person name="Bustamante F.O."/>
            <person name="Brasileiro-Vidal A.C."/>
            <person name="Benko-Iseppon A.M."/>
        </authorList>
    </citation>
    <scope>NUCLEOTIDE SEQUENCE [LARGE SCALE GENOMIC DNA]</scope>
    <source>
        <tissue evidence="3">Leaves</tissue>
    </source>
</reference>
<accession>A0ABU6VV54</accession>
<feature type="domain" description="AB hydrolase-1" evidence="2">
    <location>
        <begin position="15"/>
        <end position="245"/>
    </location>
</feature>
<name>A0ABU6VV54_9FABA</name>
<keyword evidence="1" id="KW-0378">Hydrolase</keyword>
<evidence type="ECO:0000313" key="4">
    <source>
        <dbReference type="Proteomes" id="UP001341840"/>
    </source>
</evidence>
<organism evidence="3 4">
    <name type="scientific">Stylosanthes scabra</name>
    <dbReference type="NCBI Taxonomy" id="79078"/>
    <lineage>
        <taxon>Eukaryota</taxon>
        <taxon>Viridiplantae</taxon>
        <taxon>Streptophyta</taxon>
        <taxon>Embryophyta</taxon>
        <taxon>Tracheophyta</taxon>
        <taxon>Spermatophyta</taxon>
        <taxon>Magnoliopsida</taxon>
        <taxon>eudicotyledons</taxon>
        <taxon>Gunneridae</taxon>
        <taxon>Pentapetalae</taxon>
        <taxon>rosids</taxon>
        <taxon>fabids</taxon>
        <taxon>Fabales</taxon>
        <taxon>Fabaceae</taxon>
        <taxon>Papilionoideae</taxon>
        <taxon>50 kb inversion clade</taxon>
        <taxon>dalbergioids sensu lato</taxon>
        <taxon>Dalbergieae</taxon>
        <taxon>Pterocarpus clade</taxon>
        <taxon>Stylosanthes</taxon>
    </lineage>
</organism>
<dbReference type="InterPro" id="IPR029058">
    <property type="entry name" value="AB_hydrolase_fold"/>
</dbReference>
<dbReference type="SUPFAM" id="SSF53474">
    <property type="entry name" value="alpha/beta-Hydrolases"/>
    <property type="match status" value="1"/>
</dbReference>
<keyword evidence="4" id="KW-1185">Reference proteome</keyword>
<protein>
    <submittedName>
        <fullName evidence="3">Salicylic acid-binding protein 2</fullName>
        <ecNumber evidence="3">4.1.2.10</ecNumber>
    </submittedName>
</protein>
<gene>
    <name evidence="3" type="primary">SABP2_2</name>
    <name evidence="3" type="ORF">PIB30_093509</name>
</gene>
<keyword evidence="3" id="KW-0456">Lyase</keyword>
<evidence type="ECO:0000313" key="3">
    <source>
        <dbReference type="EMBL" id="MED6176991.1"/>
    </source>
</evidence>
<dbReference type="InterPro" id="IPR045889">
    <property type="entry name" value="MES/HNL"/>
</dbReference>
<evidence type="ECO:0000259" key="2">
    <source>
        <dbReference type="Pfam" id="PF12697"/>
    </source>
</evidence>